<protein>
    <submittedName>
        <fullName evidence="1">Uncharacterized protein</fullName>
    </submittedName>
</protein>
<reference evidence="2" key="1">
    <citation type="journal article" date="2019" name="Int. J. Syst. Evol. Microbiol.">
        <title>The Global Catalogue of Microorganisms (GCM) 10K type strain sequencing project: providing services to taxonomists for standard genome sequencing and annotation.</title>
        <authorList>
            <consortium name="The Broad Institute Genomics Platform"/>
            <consortium name="The Broad Institute Genome Sequencing Center for Infectious Disease"/>
            <person name="Wu L."/>
            <person name="Ma J."/>
        </authorList>
    </citation>
    <scope>NUCLEOTIDE SEQUENCE [LARGE SCALE GENOMIC DNA]</scope>
    <source>
        <strain evidence="2">CCUG 54781</strain>
    </source>
</reference>
<name>A0ABW2M3W8_9FLAO</name>
<comment type="caution">
    <text evidence="1">The sequence shown here is derived from an EMBL/GenBank/DDBJ whole genome shotgun (WGS) entry which is preliminary data.</text>
</comment>
<organism evidence="1 2">
    <name type="scientific">Chryseobacterium zhengzhouense</name>
    <dbReference type="NCBI Taxonomy" id="1636086"/>
    <lineage>
        <taxon>Bacteria</taxon>
        <taxon>Pseudomonadati</taxon>
        <taxon>Bacteroidota</taxon>
        <taxon>Flavobacteriia</taxon>
        <taxon>Flavobacteriales</taxon>
        <taxon>Weeksellaceae</taxon>
        <taxon>Chryseobacterium group</taxon>
        <taxon>Chryseobacterium</taxon>
    </lineage>
</organism>
<dbReference type="RefSeq" id="WP_378182280.1">
    <property type="nucleotide sequence ID" value="NZ_JBHTCR010000010.1"/>
</dbReference>
<accession>A0ABW2M3W8</accession>
<keyword evidence="2" id="KW-1185">Reference proteome</keyword>
<evidence type="ECO:0000313" key="2">
    <source>
        <dbReference type="Proteomes" id="UP001596550"/>
    </source>
</evidence>
<dbReference type="Proteomes" id="UP001596550">
    <property type="component" value="Unassembled WGS sequence"/>
</dbReference>
<dbReference type="EMBL" id="JBHTCR010000010">
    <property type="protein sequence ID" value="MFC7348485.1"/>
    <property type="molecule type" value="Genomic_DNA"/>
</dbReference>
<gene>
    <name evidence="1" type="ORF">ACFQO9_17340</name>
</gene>
<sequence>MLDDILVGLGKNVDEISENEAKAIMDNIAKKLAKKIEENPTTKINDLFN</sequence>
<evidence type="ECO:0000313" key="1">
    <source>
        <dbReference type="EMBL" id="MFC7348485.1"/>
    </source>
</evidence>
<proteinExistence type="predicted"/>